<proteinExistence type="predicted"/>
<dbReference type="EMBL" id="CP031310">
    <property type="protein sequence ID" value="QCC51765.1"/>
    <property type="molecule type" value="Genomic_DNA"/>
</dbReference>
<name>A0A4D6HDV3_9EURY</name>
<sequence length="74" mass="7971">MALLNLTTLFVGGETLSGRIGIWSCVLGIAILIVWLNVTVDDLREGYVGRMLLVAVTPPGETSERGEPPTEDDE</sequence>
<gene>
    <name evidence="2" type="ORF">DV733_11200</name>
</gene>
<evidence type="ECO:0000256" key="1">
    <source>
        <dbReference type="SAM" id="Phobius"/>
    </source>
</evidence>
<evidence type="ECO:0000313" key="2">
    <source>
        <dbReference type="EMBL" id="QCC51765.1"/>
    </source>
</evidence>
<protein>
    <submittedName>
        <fullName evidence="2">Uncharacterized protein</fullName>
    </submittedName>
</protein>
<dbReference type="STRING" id="1457250.GCA_000755225_00652"/>
<reference evidence="2 3" key="1">
    <citation type="journal article" date="2019" name="Nat. Commun.">
        <title>A new type of DNA phosphorothioation-based antiviral system in archaea.</title>
        <authorList>
            <person name="Xiong L."/>
            <person name="Liu S."/>
            <person name="Chen S."/>
            <person name="Xiao Y."/>
            <person name="Zhu B."/>
            <person name="Gao Y."/>
            <person name="Zhang Y."/>
            <person name="Chen B."/>
            <person name="Luo J."/>
            <person name="Deng Z."/>
            <person name="Chen X."/>
            <person name="Wang L."/>
            <person name="Chen S."/>
        </authorList>
    </citation>
    <scope>NUCLEOTIDE SEQUENCE [LARGE SCALE GENOMIC DNA]</scope>
    <source>
        <strain evidence="2 3">CBA1105</strain>
    </source>
</reference>
<keyword evidence="1" id="KW-0812">Transmembrane</keyword>
<organism evidence="2 3">
    <name type="scientific">Halapricum salinum</name>
    <dbReference type="NCBI Taxonomy" id="1457250"/>
    <lineage>
        <taxon>Archaea</taxon>
        <taxon>Methanobacteriati</taxon>
        <taxon>Methanobacteriota</taxon>
        <taxon>Stenosarchaea group</taxon>
        <taxon>Halobacteria</taxon>
        <taxon>Halobacteriales</taxon>
        <taxon>Haloarculaceae</taxon>
        <taxon>Halapricum</taxon>
    </lineage>
</organism>
<dbReference type="KEGG" id="hsn:DV733_11200"/>
<dbReference type="AlphaFoldDB" id="A0A4D6HDV3"/>
<accession>A0A4D6HDV3</accession>
<evidence type="ECO:0000313" key="3">
    <source>
        <dbReference type="Proteomes" id="UP000296706"/>
    </source>
</evidence>
<keyword evidence="1" id="KW-1133">Transmembrane helix</keyword>
<feature type="transmembrane region" description="Helical" evidence="1">
    <location>
        <begin position="20"/>
        <end position="40"/>
    </location>
</feature>
<keyword evidence="3" id="KW-1185">Reference proteome</keyword>
<keyword evidence="1" id="KW-0472">Membrane</keyword>
<dbReference type="Proteomes" id="UP000296706">
    <property type="component" value="Chromosome"/>
</dbReference>